<dbReference type="GO" id="GO:0031966">
    <property type="term" value="C:mitochondrial membrane"/>
    <property type="evidence" value="ECO:0007669"/>
    <property type="project" value="UniProtKB-SubCell"/>
</dbReference>
<dbReference type="EMBL" id="OL678054">
    <property type="protein sequence ID" value="UZZ44432.1"/>
    <property type="molecule type" value="Genomic_DNA"/>
</dbReference>
<reference evidence="14" key="2">
    <citation type="journal article" date="2022" name="Syst. Entomol.">
        <title>Massive gene rearrangements of mitochondrial genomes and implications for the phylogeny of Trichoptera (Insecta).</title>
        <authorList>
            <person name="Ge X."/>
            <person name="Peng L."/>
            <person name="Vogler A.P."/>
            <person name="Morse J.C."/>
            <person name="Yang L."/>
            <person name="Sun C."/>
            <person name="Wang B."/>
        </authorList>
    </citation>
    <scope>NUCLEOTIDE SEQUENCE</scope>
</reference>
<comment type="subcellular location">
    <subcellularLocation>
        <location evidence="1 12">Mitochondrion membrane</location>
        <topology evidence="1 12">Single-pass membrane protein</topology>
    </subcellularLocation>
</comment>
<evidence type="ECO:0000256" key="1">
    <source>
        <dbReference type="ARBA" id="ARBA00004304"/>
    </source>
</evidence>
<proteinExistence type="inferred from homology"/>
<comment type="subunit">
    <text evidence="3">F-type ATPases have 2 components, CF(1) - the catalytic core - and CF(0) - the membrane proton channel.</text>
</comment>
<evidence type="ECO:0000256" key="5">
    <source>
        <dbReference type="ARBA" id="ARBA00022547"/>
    </source>
</evidence>
<evidence type="ECO:0000256" key="4">
    <source>
        <dbReference type="ARBA" id="ARBA00022448"/>
    </source>
</evidence>
<keyword evidence="6 12" id="KW-0812">Transmembrane</keyword>
<dbReference type="GO" id="GO:0015986">
    <property type="term" value="P:proton motive force-driven ATP synthesis"/>
    <property type="evidence" value="ECO:0007669"/>
    <property type="project" value="InterPro"/>
</dbReference>
<dbReference type="GO" id="GO:0045259">
    <property type="term" value="C:proton-transporting ATP synthase complex"/>
    <property type="evidence" value="ECO:0007669"/>
    <property type="project" value="UniProtKB-KW"/>
</dbReference>
<evidence type="ECO:0000256" key="12">
    <source>
        <dbReference type="RuleBase" id="RU003661"/>
    </source>
</evidence>
<keyword evidence="7 12" id="KW-0375">Hydrogen ion transport</keyword>
<keyword evidence="8 13" id="KW-1133">Transmembrane helix</keyword>
<evidence type="ECO:0000313" key="14">
    <source>
        <dbReference type="EMBL" id="UZZ44432.1"/>
    </source>
</evidence>
<feature type="transmembrane region" description="Helical" evidence="13">
    <location>
        <begin position="6"/>
        <end position="31"/>
    </location>
</feature>
<dbReference type="GO" id="GO:0015078">
    <property type="term" value="F:proton transmembrane transporter activity"/>
    <property type="evidence" value="ECO:0007669"/>
    <property type="project" value="InterPro"/>
</dbReference>
<evidence type="ECO:0000256" key="13">
    <source>
        <dbReference type="SAM" id="Phobius"/>
    </source>
</evidence>
<comment type="similarity">
    <text evidence="2 12">Belongs to the ATPase protein 8 family.</text>
</comment>
<keyword evidence="5 12" id="KW-0138">CF(0)</keyword>
<evidence type="ECO:0000256" key="7">
    <source>
        <dbReference type="ARBA" id="ARBA00022781"/>
    </source>
</evidence>
<dbReference type="AlphaFoldDB" id="A0A9E8LQQ5"/>
<accession>A0A9E8LQQ5</accession>
<name>A0A9E8LQQ5_9NEOP</name>
<keyword evidence="4 12" id="KW-0813">Transport</keyword>
<dbReference type="InterPro" id="IPR001421">
    <property type="entry name" value="ATP8_metazoa"/>
</dbReference>
<evidence type="ECO:0000256" key="2">
    <source>
        <dbReference type="ARBA" id="ARBA00008892"/>
    </source>
</evidence>
<evidence type="ECO:0000256" key="9">
    <source>
        <dbReference type="ARBA" id="ARBA00023065"/>
    </source>
</evidence>
<evidence type="ECO:0000256" key="8">
    <source>
        <dbReference type="ARBA" id="ARBA00022989"/>
    </source>
</evidence>
<dbReference type="RefSeq" id="YP_010586618.1">
    <property type="nucleotide sequence ID" value="NC_069289.1"/>
</dbReference>
<protein>
    <recommendedName>
        <fullName evidence="12">ATP synthase complex subunit 8</fullName>
    </recommendedName>
</protein>
<keyword evidence="10 12" id="KW-0496">Mitochondrion</keyword>
<dbReference type="GeneID" id="77426794"/>
<organism evidence="14">
    <name type="scientific">Triaenodes qinglingensis</name>
    <dbReference type="NCBI Taxonomy" id="2904906"/>
    <lineage>
        <taxon>Eukaryota</taxon>
        <taxon>Metazoa</taxon>
        <taxon>Ecdysozoa</taxon>
        <taxon>Arthropoda</taxon>
        <taxon>Hexapoda</taxon>
        <taxon>Insecta</taxon>
        <taxon>Pterygota</taxon>
        <taxon>Neoptera</taxon>
        <taxon>Endopterygota</taxon>
        <taxon>Trichoptera</taxon>
        <taxon>Integripalpia</taxon>
        <taxon>Brevitentoria</taxon>
        <taxon>Leptoceroidea</taxon>
        <taxon>Leptoceridae</taxon>
        <taxon>Leptocerinae</taxon>
        <taxon>Triaenodini</taxon>
        <taxon>Triaenodes</taxon>
    </lineage>
</organism>
<reference evidence="14" key="1">
    <citation type="submission" date="2021-11" db="EMBL/GenBank/DDBJ databases">
        <authorList>
            <person name="Ge X.-Y."/>
            <person name="Peng L."/>
            <person name="Sun C.-H."/>
            <person name="Wang B.-X."/>
        </authorList>
    </citation>
    <scope>NUCLEOTIDE SEQUENCE</scope>
</reference>
<gene>
    <name evidence="14" type="primary">ATP8</name>
</gene>
<keyword evidence="11 13" id="KW-0472">Membrane</keyword>
<geneLocation type="mitochondrion" evidence="14"/>
<sequence>MPQMMPLNWIILYLLFLLIFIIFIMVIYYLYPSTAPTKNKMLHKTMLLIWKW</sequence>
<evidence type="ECO:0000256" key="10">
    <source>
        <dbReference type="ARBA" id="ARBA00023128"/>
    </source>
</evidence>
<evidence type="ECO:0000256" key="6">
    <source>
        <dbReference type="ARBA" id="ARBA00022692"/>
    </source>
</evidence>
<dbReference type="CTD" id="4509"/>
<evidence type="ECO:0000256" key="3">
    <source>
        <dbReference type="ARBA" id="ARBA00011291"/>
    </source>
</evidence>
<keyword evidence="9 12" id="KW-0406">Ion transport</keyword>
<dbReference type="Pfam" id="PF00895">
    <property type="entry name" value="ATP-synt_8"/>
    <property type="match status" value="1"/>
</dbReference>
<evidence type="ECO:0000256" key="11">
    <source>
        <dbReference type="ARBA" id="ARBA00023136"/>
    </source>
</evidence>